<keyword evidence="1 4" id="KW-0963">Cytoplasm</keyword>
<keyword evidence="3 4" id="KW-0206">Cytoskeleton</keyword>
<dbReference type="GO" id="GO:0007020">
    <property type="term" value="P:microtubule nucleation"/>
    <property type="evidence" value="ECO:0007669"/>
    <property type="project" value="InterPro"/>
</dbReference>
<comment type="subcellular location">
    <subcellularLocation>
        <location evidence="4">Cytoplasm</location>
        <location evidence="4">Cytoskeleton</location>
        <location evidence="4">Microtubule organizing center</location>
    </subcellularLocation>
</comment>
<evidence type="ECO:0000256" key="2">
    <source>
        <dbReference type="ARBA" id="ARBA00022701"/>
    </source>
</evidence>
<evidence type="ECO:0000256" key="3">
    <source>
        <dbReference type="ARBA" id="ARBA00023212"/>
    </source>
</evidence>
<gene>
    <name evidence="6" type="ORF">LOD99_8067</name>
</gene>
<evidence type="ECO:0000313" key="7">
    <source>
        <dbReference type="Proteomes" id="UP001165289"/>
    </source>
</evidence>
<dbReference type="GO" id="GO:0000278">
    <property type="term" value="P:mitotic cell cycle"/>
    <property type="evidence" value="ECO:0007669"/>
    <property type="project" value="TreeGrafter"/>
</dbReference>
<dbReference type="PANTHER" id="PTHR19302">
    <property type="entry name" value="GAMMA TUBULIN COMPLEX PROTEIN"/>
    <property type="match status" value="1"/>
</dbReference>
<dbReference type="EMBL" id="JAKMXF010000329">
    <property type="protein sequence ID" value="KAI6648587.1"/>
    <property type="molecule type" value="Genomic_DNA"/>
</dbReference>
<keyword evidence="2 4" id="KW-0493">Microtubule</keyword>
<name>A0AAV7JI33_9METZ</name>
<dbReference type="GO" id="GO:0051011">
    <property type="term" value="F:microtubule minus-end binding"/>
    <property type="evidence" value="ECO:0007669"/>
    <property type="project" value="TreeGrafter"/>
</dbReference>
<dbReference type="GO" id="GO:0000922">
    <property type="term" value="C:spindle pole"/>
    <property type="evidence" value="ECO:0007669"/>
    <property type="project" value="InterPro"/>
</dbReference>
<proteinExistence type="inferred from homology"/>
<evidence type="ECO:0000259" key="5">
    <source>
        <dbReference type="Pfam" id="PF17681"/>
    </source>
</evidence>
<dbReference type="Proteomes" id="UP001165289">
    <property type="component" value="Unassembled WGS sequence"/>
</dbReference>
<comment type="caution">
    <text evidence="6">The sequence shown here is derived from an EMBL/GenBank/DDBJ whole genome shotgun (WGS) entry which is preliminary data.</text>
</comment>
<sequence>MFTLQDEWKTEYSSYGSRSSISEDDEIDFDFLTCRHRCSDLIALQMHLSSDFHTFSNFMLSRETIWMFMGVDKLSFYLLTDAGYLPSKKIPQRLFPLLRSFCHTSNKLRHMRLFCHTVLDTSLSIISDSNRRVTTTVKIHPYSTLTFQAFSSSVRMFLYDIDSKLLELEGIQNFVESCSLLTLYDDLEILSEEVSYFHSIFLRCISPPKSLENIIPIYEVRWLLDCLWQELSLCELQLMVIPQYSRIPISLLLISLAPLFNFISQWFYSGFITDIHNEFFIEQLHFPVNCHQLSLFWTDGCNIRCDDNILATPSFFIGIENIILSSGKSLGSLGVLGEKIAEEQYGMLYFTFIDNIFKCILSWKYLASFQRLKNRSWIPNTKHKFDFLLNSIDYNNYISSNVL</sequence>
<protein>
    <recommendedName>
        <fullName evidence="4">Gamma-tubulin complex component</fullName>
    </recommendedName>
</protein>
<dbReference type="InterPro" id="IPR007259">
    <property type="entry name" value="GCP"/>
</dbReference>
<dbReference type="GO" id="GO:0043015">
    <property type="term" value="F:gamma-tubulin binding"/>
    <property type="evidence" value="ECO:0007669"/>
    <property type="project" value="InterPro"/>
</dbReference>
<keyword evidence="7" id="KW-1185">Reference proteome</keyword>
<dbReference type="GO" id="GO:0031122">
    <property type="term" value="P:cytoplasmic microtubule organization"/>
    <property type="evidence" value="ECO:0007669"/>
    <property type="project" value="TreeGrafter"/>
</dbReference>
<evidence type="ECO:0000256" key="4">
    <source>
        <dbReference type="RuleBase" id="RU363050"/>
    </source>
</evidence>
<dbReference type="Pfam" id="PF17681">
    <property type="entry name" value="GCP_N_terminal"/>
    <property type="match status" value="1"/>
</dbReference>
<dbReference type="PANTHER" id="PTHR19302:SF33">
    <property type="entry name" value="GAMMA-TUBULIN COMPLEX COMPONENT 5"/>
    <property type="match status" value="1"/>
</dbReference>
<dbReference type="GO" id="GO:0005874">
    <property type="term" value="C:microtubule"/>
    <property type="evidence" value="ECO:0007669"/>
    <property type="project" value="UniProtKB-KW"/>
</dbReference>
<dbReference type="GO" id="GO:0051225">
    <property type="term" value="P:spindle assembly"/>
    <property type="evidence" value="ECO:0007669"/>
    <property type="project" value="TreeGrafter"/>
</dbReference>
<feature type="domain" description="Gamma tubulin complex component protein N-terminal" evidence="5">
    <location>
        <begin position="62"/>
        <end position="339"/>
    </location>
</feature>
<dbReference type="GO" id="GO:0000930">
    <property type="term" value="C:gamma-tubulin complex"/>
    <property type="evidence" value="ECO:0007669"/>
    <property type="project" value="TreeGrafter"/>
</dbReference>
<dbReference type="InterPro" id="IPR041470">
    <property type="entry name" value="GCP_N"/>
</dbReference>
<organism evidence="6 7">
    <name type="scientific">Oopsacas minuta</name>
    <dbReference type="NCBI Taxonomy" id="111878"/>
    <lineage>
        <taxon>Eukaryota</taxon>
        <taxon>Metazoa</taxon>
        <taxon>Porifera</taxon>
        <taxon>Hexactinellida</taxon>
        <taxon>Hexasterophora</taxon>
        <taxon>Lyssacinosida</taxon>
        <taxon>Leucopsacidae</taxon>
        <taxon>Oopsacas</taxon>
    </lineage>
</organism>
<dbReference type="GO" id="GO:0051321">
    <property type="term" value="P:meiotic cell cycle"/>
    <property type="evidence" value="ECO:0007669"/>
    <property type="project" value="TreeGrafter"/>
</dbReference>
<evidence type="ECO:0000313" key="6">
    <source>
        <dbReference type="EMBL" id="KAI6648587.1"/>
    </source>
</evidence>
<reference evidence="6 7" key="1">
    <citation type="journal article" date="2023" name="BMC Biol.">
        <title>The compact genome of the sponge Oopsacas minuta (Hexactinellida) is lacking key metazoan core genes.</title>
        <authorList>
            <person name="Santini S."/>
            <person name="Schenkelaars Q."/>
            <person name="Jourda C."/>
            <person name="Duchesne M."/>
            <person name="Belahbib H."/>
            <person name="Rocher C."/>
            <person name="Selva M."/>
            <person name="Riesgo A."/>
            <person name="Vervoort M."/>
            <person name="Leys S.P."/>
            <person name="Kodjabachian L."/>
            <person name="Le Bivic A."/>
            <person name="Borchiellini C."/>
            <person name="Claverie J.M."/>
            <person name="Renard E."/>
        </authorList>
    </citation>
    <scope>NUCLEOTIDE SEQUENCE [LARGE SCALE GENOMIC DNA]</scope>
    <source>
        <strain evidence="6">SPO-2</strain>
    </source>
</reference>
<comment type="similarity">
    <text evidence="4">Belongs to the TUBGCP family.</text>
</comment>
<accession>A0AAV7JI33</accession>
<evidence type="ECO:0000256" key="1">
    <source>
        <dbReference type="ARBA" id="ARBA00022490"/>
    </source>
</evidence>
<dbReference type="AlphaFoldDB" id="A0AAV7JI33"/>